<proteinExistence type="predicted"/>
<feature type="region of interest" description="Disordered" evidence="1">
    <location>
        <begin position="293"/>
        <end position="324"/>
    </location>
</feature>
<reference evidence="3 4" key="1">
    <citation type="submission" date="2021-06" db="EMBL/GenBank/DDBJ databases">
        <title>Genome sequence of Babesia caballi.</title>
        <authorList>
            <person name="Yamagishi J."/>
            <person name="Kidaka T."/>
            <person name="Ochi A."/>
        </authorList>
    </citation>
    <scope>NUCLEOTIDE SEQUENCE [LARGE SCALE GENOMIC DNA]</scope>
    <source>
        <strain evidence="3">USDA-D6B2</strain>
    </source>
</reference>
<comment type="caution">
    <text evidence="3">The sequence shown here is derived from an EMBL/GenBank/DDBJ whole genome shotgun (WGS) entry which is preliminary data.</text>
</comment>
<gene>
    <name evidence="3" type="ORF">BcabD6B2_42950</name>
</gene>
<feature type="transmembrane region" description="Helical" evidence="2">
    <location>
        <begin position="121"/>
        <end position="141"/>
    </location>
</feature>
<feature type="compositionally biased region" description="Low complexity" evidence="1">
    <location>
        <begin position="308"/>
        <end position="324"/>
    </location>
</feature>
<keyword evidence="2" id="KW-1133">Transmembrane helix</keyword>
<dbReference type="Proteomes" id="UP001497744">
    <property type="component" value="Unassembled WGS sequence"/>
</dbReference>
<evidence type="ECO:0000256" key="2">
    <source>
        <dbReference type="SAM" id="Phobius"/>
    </source>
</evidence>
<dbReference type="GeneID" id="94196341"/>
<dbReference type="RefSeq" id="XP_067716929.1">
    <property type="nucleotide sequence ID" value="XM_067860828.1"/>
</dbReference>
<feature type="transmembrane region" description="Helical" evidence="2">
    <location>
        <begin position="1086"/>
        <end position="1103"/>
    </location>
</feature>
<keyword evidence="2" id="KW-0472">Membrane</keyword>
<name>A0AAV4LZ05_BABCB</name>
<feature type="compositionally biased region" description="Pro residues" evidence="1">
    <location>
        <begin position="298"/>
        <end position="307"/>
    </location>
</feature>
<dbReference type="AlphaFoldDB" id="A0AAV4LZ05"/>
<accession>A0AAV4LZ05</accession>
<evidence type="ECO:0000313" key="3">
    <source>
        <dbReference type="EMBL" id="GIX64860.1"/>
    </source>
</evidence>
<organism evidence="3 4">
    <name type="scientific">Babesia caballi</name>
    <dbReference type="NCBI Taxonomy" id="5871"/>
    <lineage>
        <taxon>Eukaryota</taxon>
        <taxon>Sar</taxon>
        <taxon>Alveolata</taxon>
        <taxon>Apicomplexa</taxon>
        <taxon>Aconoidasida</taxon>
        <taxon>Piroplasmida</taxon>
        <taxon>Babesiidae</taxon>
        <taxon>Babesia</taxon>
    </lineage>
</organism>
<evidence type="ECO:0000313" key="4">
    <source>
        <dbReference type="Proteomes" id="UP001497744"/>
    </source>
</evidence>
<keyword evidence="2" id="KW-0812">Transmembrane</keyword>
<evidence type="ECO:0000256" key="1">
    <source>
        <dbReference type="SAM" id="MobiDB-lite"/>
    </source>
</evidence>
<sequence>MNEKKSLKDPPKNLREAINWLALVGGGFGGSAFGGLGKYNDLAAALKELPEFDEAKKQAFDKIEPSSVINKLADKLGRGFLGHMSQGGTEFSGDGIIKNNGGYKSTYENAQWPSNGDRQTCALIFLGSAYVTYYFVTYTYWRCKQGINGAWQGFTLDGTGTWLKDYMEGMGFNINSLVKDKWGYELAQLLEKEPNGFTELNVSGPSFYNSYTYSQYLEKLNEKDKNVDWNYPLIGCYRLANCYFSLHSDKKEVAEAMKNIRSEFESVSTKRNSESNIYEVLKQNIHTFLSKVTTFTPTPAPNPPGSPSPSGSNTSSSQSSPAGSIAGTLTTLGMGGGAAAAYLLNEAIDWILRVTGKDGQGGGASGAIEALTNQVKNLLSHVEDSDTNLGVDIEKVTKALGTGSGDTGLITKLGEGLKNFRDGIHINGLSSNVYKQLENSGLTTAVTNAGEIFLGCVPLYFYGLSYLYWRCHENGGVWQKLTFSGSKFPALKNFMESAGFDSKKHLDQGKNGAHIATALQNFNSFQSAINGNHSFTDFLKNLRNAASTTTDSNPLSTLFLGASWYFQSKRPKTPKFPSSIREMLYWLSAMTVTPQFGELLDNFSIVIGGDFQVAISGSLEQNEKLSSDDLAGHLITSCISSPWILGTIQGPGETDSPLLHDIYSSSEFSYPSSPSVLLSKLTDYAYALQFQLHFLYQQCSNFANTCGWRECQFGKEIEPKESSNVTVSSHICHADCQNHSSGACKHGEPNSTKCGHSVDTASPLQAFLTDKLKGFRRDMSDPYSHLATCSGSLCHVPMGFNPNDLRAASNGQVQGVHIAYALGSFCGGFNTPLRQLCEKPGCLTKRTPRTLGDLFGFTWHLNGQLYNQRNAEPARHNWVTKLANLTPFSSTVKEHINVLKTFVGTGHTDSNSHNTADLSSLYSSGCNQQNQNCGPYLYPLTHSDGATFAPTHASTYLSWVLYLSDDLQSWFQDMLDEFKDIDCKVSGCIIPSNGKRCSCNPANHGSDACSCPSIVQCGGTLPLLYRHGFRYYSPAVLMGSDTKRDCKAFAQQLESVIAGNPLTNLLNTIDTFLYAIRWEFFSKLSGFWSIYICLILYTFFFLLDTLHLRSHLKLTSTHGVPPLALLTAGTPLPITKLTYLTQ</sequence>
<protein>
    <submittedName>
        <fullName evidence="3">Variant erythrocyte surface antigen-1 family protein</fullName>
    </submittedName>
</protein>
<keyword evidence="4" id="KW-1185">Reference proteome</keyword>
<dbReference type="EMBL" id="BPLF01000003">
    <property type="protein sequence ID" value="GIX64860.1"/>
    <property type="molecule type" value="Genomic_DNA"/>
</dbReference>